<comment type="caution">
    <text evidence="2">The sequence shown here is derived from an EMBL/GenBank/DDBJ whole genome shotgun (WGS) entry which is preliminary data.</text>
</comment>
<organism evidence="2 3">
    <name type="scientific">Gibberella nygamai</name>
    <name type="common">Bean root rot disease fungus</name>
    <name type="synonym">Fusarium nygamai</name>
    <dbReference type="NCBI Taxonomy" id="42673"/>
    <lineage>
        <taxon>Eukaryota</taxon>
        <taxon>Fungi</taxon>
        <taxon>Dikarya</taxon>
        <taxon>Ascomycota</taxon>
        <taxon>Pezizomycotina</taxon>
        <taxon>Sordariomycetes</taxon>
        <taxon>Hypocreomycetidae</taxon>
        <taxon>Hypocreales</taxon>
        <taxon>Nectriaceae</taxon>
        <taxon>Fusarium</taxon>
        <taxon>Fusarium fujikuroi species complex</taxon>
    </lineage>
</organism>
<evidence type="ECO:0000313" key="2">
    <source>
        <dbReference type="EMBL" id="PNP86448.1"/>
    </source>
</evidence>
<sequence>MSEPSVRPAEYQVGRVIQLQILEGSSGSLAMREKNISVVVERVITETMSPVMQVRFQDRLAILKVYDRRCGTYLREYHDKHIPCTAQVETAYQSFLNSGAMGPFLEEMDHDEATSEIPRTSAEIRQGPDGIVRFEAALWRITDRHFRTEAEVYERLKDLQGVLIPELYALVRVVPPGATSASPKQDYQTVCGILLQHIPGVNLDDIIKEEAQPTTQQGWTSLIQQAIDATYEMNKRGIILDDSAPRNVVVEASTFQPFIIDFAQCFFKDKVVQEWVNSGLAAEEGQGWDGDAEFCDTAQRFDNCSAVGLSMVRRLKMSFGFTAEVRYPKAEDLLRDIKRQTKPEGKVNGPLQHGEGSTSRR</sequence>
<name>A0A2K0WVZ6_GIBNY</name>
<dbReference type="InterPro" id="IPR011009">
    <property type="entry name" value="Kinase-like_dom_sf"/>
</dbReference>
<evidence type="ECO:0000313" key="3">
    <source>
        <dbReference type="Proteomes" id="UP000236664"/>
    </source>
</evidence>
<proteinExistence type="predicted"/>
<dbReference type="Proteomes" id="UP000236664">
    <property type="component" value="Unassembled WGS sequence"/>
</dbReference>
<dbReference type="AlphaFoldDB" id="A0A2K0WVZ6"/>
<evidence type="ECO:0000256" key="1">
    <source>
        <dbReference type="SAM" id="MobiDB-lite"/>
    </source>
</evidence>
<dbReference type="OrthoDB" id="5134445at2759"/>
<evidence type="ECO:0008006" key="4">
    <source>
        <dbReference type="Google" id="ProtNLM"/>
    </source>
</evidence>
<gene>
    <name evidence="2" type="ORF">FNYG_00150</name>
</gene>
<dbReference type="SUPFAM" id="SSF56112">
    <property type="entry name" value="Protein kinase-like (PK-like)"/>
    <property type="match status" value="1"/>
</dbReference>
<reference evidence="2 3" key="1">
    <citation type="submission" date="2017-06" db="EMBL/GenBank/DDBJ databases">
        <title>Genome of Fusarium nygamai isolate CS10214.</title>
        <authorList>
            <person name="Gardiner D.M."/>
            <person name="Obanor F."/>
            <person name="Kazan K."/>
        </authorList>
    </citation>
    <scope>NUCLEOTIDE SEQUENCE [LARGE SCALE GENOMIC DNA]</scope>
    <source>
        <strain evidence="2 3">CS10214</strain>
    </source>
</reference>
<feature type="region of interest" description="Disordered" evidence="1">
    <location>
        <begin position="338"/>
        <end position="361"/>
    </location>
</feature>
<dbReference type="EMBL" id="MTQA01000012">
    <property type="protein sequence ID" value="PNP86448.1"/>
    <property type="molecule type" value="Genomic_DNA"/>
</dbReference>
<protein>
    <recommendedName>
        <fullName evidence="4">Protein kinase domain-containing protein</fullName>
    </recommendedName>
</protein>
<keyword evidence="3" id="KW-1185">Reference proteome</keyword>
<dbReference type="Gene3D" id="1.10.510.10">
    <property type="entry name" value="Transferase(Phosphotransferase) domain 1"/>
    <property type="match status" value="1"/>
</dbReference>
<dbReference type="STRING" id="42673.A0A2K0WVZ6"/>
<accession>A0A2K0WVZ6</accession>